<organism evidence="1 2">
    <name type="scientific">Halopiger aswanensis</name>
    <dbReference type="NCBI Taxonomy" id="148449"/>
    <lineage>
        <taxon>Archaea</taxon>
        <taxon>Methanobacteriati</taxon>
        <taxon>Methanobacteriota</taxon>
        <taxon>Stenosarchaea group</taxon>
        <taxon>Halobacteria</taxon>
        <taxon>Halobacteriales</taxon>
        <taxon>Natrialbaceae</taxon>
        <taxon>Halopiger</taxon>
    </lineage>
</organism>
<dbReference type="OrthoDB" id="195843at2157"/>
<dbReference type="EMBL" id="RAPO01000005">
    <property type="protein sequence ID" value="RKD88670.1"/>
    <property type="molecule type" value="Genomic_DNA"/>
</dbReference>
<comment type="caution">
    <text evidence="1">The sequence shown here is derived from an EMBL/GenBank/DDBJ whole genome shotgun (WGS) entry which is preliminary data.</text>
</comment>
<name>A0A3R7DAQ3_9EURY</name>
<reference evidence="1 2" key="1">
    <citation type="submission" date="2018-09" db="EMBL/GenBank/DDBJ databases">
        <title>Genomic Encyclopedia of Archaeal and Bacterial Type Strains, Phase II (KMG-II): from individual species to whole genera.</title>
        <authorList>
            <person name="Goeker M."/>
        </authorList>
    </citation>
    <scope>NUCLEOTIDE SEQUENCE [LARGE SCALE GENOMIC DNA]</scope>
    <source>
        <strain evidence="1 2">DSM 13151</strain>
    </source>
</reference>
<dbReference type="Proteomes" id="UP000283805">
    <property type="component" value="Unassembled WGS sequence"/>
</dbReference>
<evidence type="ECO:0000313" key="1">
    <source>
        <dbReference type="EMBL" id="RKD88670.1"/>
    </source>
</evidence>
<gene>
    <name evidence="1" type="ORF">ATJ93_4337</name>
</gene>
<dbReference type="RefSeq" id="WP_120246641.1">
    <property type="nucleotide sequence ID" value="NZ_RAPO01000005.1"/>
</dbReference>
<dbReference type="AlphaFoldDB" id="A0A3R7DAQ3"/>
<protein>
    <submittedName>
        <fullName evidence="1">Uncharacterized protein</fullName>
    </submittedName>
</protein>
<evidence type="ECO:0000313" key="2">
    <source>
        <dbReference type="Proteomes" id="UP000283805"/>
    </source>
</evidence>
<proteinExistence type="predicted"/>
<keyword evidence="2" id="KW-1185">Reference proteome</keyword>
<accession>A0A3R7DAQ3</accession>
<sequence length="103" mass="10873">MSPEADEELPHLVTIVGRGVPSNYEISVGCDIELVDAAPLEEATVVTDHAAEGAIETGVMRFRFSGELANVHVVDWNGVPAAESPSTPDVHIDYGATTRNNGS</sequence>